<gene>
    <name evidence="1" type="ORF">TSUD_301440</name>
</gene>
<protein>
    <submittedName>
        <fullName evidence="1">Uncharacterized protein</fullName>
    </submittedName>
</protein>
<dbReference type="InterPro" id="IPR039128">
    <property type="entry name" value="TRIP4-like"/>
</dbReference>
<keyword evidence="2" id="KW-1185">Reference proteome</keyword>
<name>A0A2Z6NEU6_TRISU</name>
<reference evidence="2" key="1">
    <citation type="journal article" date="2017" name="Front. Plant Sci.">
        <title>Climate Clever Clovers: New Paradigm to Reduce the Environmental Footprint of Ruminants by Breeding Low Methanogenic Forages Utilizing Haplotype Variation.</title>
        <authorList>
            <person name="Kaur P."/>
            <person name="Appels R."/>
            <person name="Bayer P.E."/>
            <person name="Keeble-Gagnere G."/>
            <person name="Wang J."/>
            <person name="Hirakawa H."/>
            <person name="Shirasawa K."/>
            <person name="Vercoe P."/>
            <person name="Stefanova K."/>
            <person name="Durmic Z."/>
            <person name="Nichols P."/>
            <person name="Revell C."/>
            <person name="Isobe S.N."/>
            <person name="Edwards D."/>
            <person name="Erskine W."/>
        </authorList>
    </citation>
    <scope>NUCLEOTIDE SEQUENCE [LARGE SCALE GENOMIC DNA]</scope>
    <source>
        <strain evidence="2">cv. Daliak</strain>
    </source>
</reference>
<evidence type="ECO:0000313" key="2">
    <source>
        <dbReference type="Proteomes" id="UP000242715"/>
    </source>
</evidence>
<dbReference type="OrthoDB" id="338816at2759"/>
<sequence>MYNYAPTLGFSPCLRPAPITGRLWIHAAGKVPDESTIKAMEYVYKEIYALNGITDLNFPQHCPVSRLLEAVGSMGDEGNIMEGTGPIGALIFLNTGIDQSNKII</sequence>
<organism evidence="1 2">
    <name type="scientific">Trifolium subterraneum</name>
    <name type="common">Subterranean clover</name>
    <dbReference type="NCBI Taxonomy" id="3900"/>
    <lineage>
        <taxon>Eukaryota</taxon>
        <taxon>Viridiplantae</taxon>
        <taxon>Streptophyta</taxon>
        <taxon>Embryophyta</taxon>
        <taxon>Tracheophyta</taxon>
        <taxon>Spermatophyta</taxon>
        <taxon>Magnoliopsida</taxon>
        <taxon>eudicotyledons</taxon>
        <taxon>Gunneridae</taxon>
        <taxon>Pentapetalae</taxon>
        <taxon>rosids</taxon>
        <taxon>fabids</taxon>
        <taxon>Fabales</taxon>
        <taxon>Fabaceae</taxon>
        <taxon>Papilionoideae</taxon>
        <taxon>50 kb inversion clade</taxon>
        <taxon>NPAAA clade</taxon>
        <taxon>Hologalegina</taxon>
        <taxon>IRL clade</taxon>
        <taxon>Trifolieae</taxon>
        <taxon>Trifolium</taxon>
    </lineage>
</organism>
<dbReference type="EMBL" id="DF973960">
    <property type="protein sequence ID" value="GAU43178.1"/>
    <property type="molecule type" value="Genomic_DNA"/>
</dbReference>
<dbReference type="PANTHER" id="PTHR12963:SF0">
    <property type="entry name" value="EXPRESSED PROTEIN"/>
    <property type="match status" value="1"/>
</dbReference>
<evidence type="ECO:0000313" key="1">
    <source>
        <dbReference type="EMBL" id="GAU43178.1"/>
    </source>
</evidence>
<accession>A0A2Z6NEU6</accession>
<dbReference type="Proteomes" id="UP000242715">
    <property type="component" value="Unassembled WGS sequence"/>
</dbReference>
<proteinExistence type="predicted"/>
<dbReference type="PANTHER" id="PTHR12963">
    <property type="entry name" value="THYROID RECEPTOR INTERACTING PROTEIN RELATED"/>
    <property type="match status" value="1"/>
</dbReference>
<dbReference type="AlphaFoldDB" id="A0A2Z6NEU6"/>